<keyword evidence="7" id="KW-1185">Reference proteome</keyword>
<keyword evidence="3 5" id="KW-1133">Transmembrane helix</keyword>
<dbReference type="InterPro" id="IPR027469">
    <property type="entry name" value="Cation_efflux_TMD_sf"/>
</dbReference>
<name>A0A1J4JJ56_9EUKA</name>
<dbReference type="SUPFAM" id="SSF161111">
    <property type="entry name" value="Cation efflux protein transmembrane domain-like"/>
    <property type="match status" value="1"/>
</dbReference>
<dbReference type="RefSeq" id="XP_068352345.1">
    <property type="nucleotide sequence ID" value="XM_068509616.1"/>
</dbReference>
<feature type="transmembrane region" description="Helical" evidence="5">
    <location>
        <begin position="337"/>
        <end position="359"/>
    </location>
</feature>
<dbReference type="VEuPathDB" id="TrichDB:TRFO_34342"/>
<dbReference type="GO" id="GO:0016020">
    <property type="term" value="C:membrane"/>
    <property type="evidence" value="ECO:0007669"/>
    <property type="project" value="UniProtKB-SubCell"/>
</dbReference>
<feature type="transmembrane region" description="Helical" evidence="5">
    <location>
        <begin position="306"/>
        <end position="325"/>
    </location>
</feature>
<feature type="transmembrane region" description="Helical" evidence="5">
    <location>
        <begin position="130"/>
        <end position="148"/>
    </location>
</feature>
<keyword evidence="4 5" id="KW-0472">Membrane</keyword>
<comment type="caution">
    <text evidence="6">The sequence shown here is derived from an EMBL/GenBank/DDBJ whole genome shotgun (WGS) entry which is preliminary data.</text>
</comment>
<feature type="transmembrane region" description="Helical" evidence="5">
    <location>
        <begin position="154"/>
        <end position="173"/>
    </location>
</feature>
<proteinExistence type="predicted"/>
<feature type="transmembrane region" description="Helical" evidence="5">
    <location>
        <begin position="200"/>
        <end position="220"/>
    </location>
</feature>
<feature type="transmembrane region" description="Helical" evidence="5">
    <location>
        <begin position="240"/>
        <end position="258"/>
    </location>
</feature>
<reference evidence="6" key="1">
    <citation type="submission" date="2016-10" db="EMBL/GenBank/DDBJ databases">
        <authorList>
            <person name="Benchimol M."/>
            <person name="Almeida L.G."/>
            <person name="Vasconcelos A.T."/>
            <person name="Perreira-Neves A."/>
            <person name="Rosa I.A."/>
            <person name="Tasca T."/>
            <person name="Bogo M.R."/>
            <person name="de Souza W."/>
        </authorList>
    </citation>
    <scope>NUCLEOTIDE SEQUENCE [LARGE SCALE GENOMIC DNA]</scope>
    <source>
        <strain evidence="6">K</strain>
    </source>
</reference>
<dbReference type="Proteomes" id="UP000179807">
    <property type="component" value="Unassembled WGS sequence"/>
</dbReference>
<gene>
    <name evidence="6" type="ORF">TRFO_34342</name>
</gene>
<comment type="subcellular location">
    <subcellularLocation>
        <location evidence="1">Membrane</location>
        <topology evidence="1">Multi-pass membrane protein</topology>
    </subcellularLocation>
</comment>
<evidence type="ECO:0000256" key="1">
    <source>
        <dbReference type="ARBA" id="ARBA00004141"/>
    </source>
</evidence>
<dbReference type="AlphaFoldDB" id="A0A1J4JJ56"/>
<protein>
    <submittedName>
        <fullName evidence="6">Uncharacterized protein</fullName>
    </submittedName>
</protein>
<evidence type="ECO:0000313" key="7">
    <source>
        <dbReference type="Proteomes" id="UP000179807"/>
    </source>
</evidence>
<evidence type="ECO:0000256" key="5">
    <source>
        <dbReference type="SAM" id="Phobius"/>
    </source>
</evidence>
<evidence type="ECO:0000313" key="6">
    <source>
        <dbReference type="EMBL" id="OHS99208.1"/>
    </source>
</evidence>
<sequence>MVNLYVFEKMILGLPQRQTWIIRLSRKIRKFIFTNSAVCISLALFLQCHFFEYQSIFSLFFSCFCFSVFVWFTQYRQFDNLTVFSVAMITNFLQIFGLNHPDFNYLNRVVLLFSMTDMSYSLLHQMKNQFFIVLAFFLYFLVKSTFSLSAYFCIFGFAFISFFESLAFHYSFFHSQKRIRMDLSSLSLSLFLQIATKNKISFHSFLLGVVLVLVSILQKYVTYDFLINLFIKPKIETSKLILSLCSITFVFLGFEFYISKKIQSIGFRSLTVRTFFVNLIMLSSGIDSSKRSNNSLRFSFGWVRFSNVLFFSFVIFQILSTFYLFAKVVEHLISSPFILETGLPTISIFFLIVETFLIFQMALINSKNKCFNTLNALDIIFQYLTAALNVLSAICIESLDIYFLDSLTCFLVSLSMIKTAISLLSPSIFHNACNIKNNNILKNNIKNNNKSFVSHQCVQNNQSISSNPSIYHKVTGKTRRKNDFKVKQSQFDIHSLLVGTGSNDAELIVETLEKVGKVNDFHIWQASENLSVATCIIEGSPNMITEVIDELQKMKVRDLTIEANRDSYKGSKPSKV</sequence>
<dbReference type="GeneID" id="94844320"/>
<dbReference type="Gene3D" id="1.20.1510.10">
    <property type="entry name" value="Cation efflux protein transmembrane domain"/>
    <property type="match status" value="1"/>
</dbReference>
<evidence type="ECO:0000256" key="2">
    <source>
        <dbReference type="ARBA" id="ARBA00022692"/>
    </source>
</evidence>
<feature type="transmembrane region" description="Helical" evidence="5">
    <location>
        <begin position="31"/>
        <end position="50"/>
    </location>
</feature>
<feature type="transmembrane region" description="Helical" evidence="5">
    <location>
        <begin position="379"/>
        <end position="396"/>
    </location>
</feature>
<feature type="transmembrane region" description="Helical" evidence="5">
    <location>
        <begin position="56"/>
        <end position="73"/>
    </location>
</feature>
<organism evidence="6 7">
    <name type="scientific">Tritrichomonas foetus</name>
    <dbReference type="NCBI Taxonomy" id="1144522"/>
    <lineage>
        <taxon>Eukaryota</taxon>
        <taxon>Metamonada</taxon>
        <taxon>Parabasalia</taxon>
        <taxon>Tritrichomonadida</taxon>
        <taxon>Tritrichomonadidae</taxon>
        <taxon>Tritrichomonas</taxon>
    </lineage>
</organism>
<accession>A0A1J4JJ56</accession>
<keyword evidence="2 5" id="KW-0812">Transmembrane</keyword>
<evidence type="ECO:0000256" key="4">
    <source>
        <dbReference type="ARBA" id="ARBA00023136"/>
    </source>
</evidence>
<evidence type="ECO:0000256" key="3">
    <source>
        <dbReference type="ARBA" id="ARBA00022989"/>
    </source>
</evidence>
<dbReference type="EMBL" id="MLAK01001016">
    <property type="protein sequence ID" value="OHS99208.1"/>
    <property type="molecule type" value="Genomic_DNA"/>
</dbReference>